<reference evidence="2" key="1">
    <citation type="submission" date="2014-09" db="EMBL/GenBank/DDBJ databases">
        <authorList>
            <person name="Magalhaes I.L.F."/>
            <person name="Oliveira U."/>
            <person name="Santos F.R."/>
            <person name="Vidigal T.H.D.A."/>
            <person name="Brescovit A.D."/>
            <person name="Santos A.J."/>
        </authorList>
    </citation>
    <scope>NUCLEOTIDE SEQUENCE</scope>
    <source>
        <tissue evidence="2">Shoot tissue taken approximately 20 cm above the soil surface</tissue>
    </source>
</reference>
<proteinExistence type="predicted"/>
<accession>A0A0A9B8W4</accession>
<organism evidence="2">
    <name type="scientific">Arundo donax</name>
    <name type="common">Giant reed</name>
    <name type="synonym">Donax arundinaceus</name>
    <dbReference type="NCBI Taxonomy" id="35708"/>
    <lineage>
        <taxon>Eukaryota</taxon>
        <taxon>Viridiplantae</taxon>
        <taxon>Streptophyta</taxon>
        <taxon>Embryophyta</taxon>
        <taxon>Tracheophyta</taxon>
        <taxon>Spermatophyta</taxon>
        <taxon>Magnoliopsida</taxon>
        <taxon>Liliopsida</taxon>
        <taxon>Poales</taxon>
        <taxon>Poaceae</taxon>
        <taxon>PACMAD clade</taxon>
        <taxon>Arundinoideae</taxon>
        <taxon>Arundineae</taxon>
        <taxon>Arundo</taxon>
    </lineage>
</organism>
<feature type="region of interest" description="Disordered" evidence="1">
    <location>
        <begin position="1"/>
        <end position="21"/>
    </location>
</feature>
<dbReference type="EMBL" id="GBRH01240255">
    <property type="protein sequence ID" value="JAD57640.1"/>
    <property type="molecule type" value="Transcribed_RNA"/>
</dbReference>
<name>A0A0A9B8W4_ARUDO</name>
<dbReference type="AlphaFoldDB" id="A0A0A9B8W4"/>
<evidence type="ECO:0000313" key="2">
    <source>
        <dbReference type="EMBL" id="JAD57640.1"/>
    </source>
</evidence>
<reference evidence="2" key="2">
    <citation type="journal article" date="2015" name="Data Brief">
        <title>Shoot transcriptome of the giant reed, Arundo donax.</title>
        <authorList>
            <person name="Barrero R.A."/>
            <person name="Guerrero F.D."/>
            <person name="Moolhuijzen P."/>
            <person name="Goolsby J.A."/>
            <person name="Tidwell J."/>
            <person name="Bellgard S.E."/>
            <person name="Bellgard M.I."/>
        </authorList>
    </citation>
    <scope>NUCLEOTIDE SEQUENCE</scope>
    <source>
        <tissue evidence="2">Shoot tissue taken approximately 20 cm above the soil surface</tissue>
    </source>
</reference>
<evidence type="ECO:0000256" key="1">
    <source>
        <dbReference type="SAM" id="MobiDB-lite"/>
    </source>
</evidence>
<sequence>MNSSAQMNGVELSLSRTQSLS</sequence>
<protein>
    <submittedName>
        <fullName evidence="2">Uncharacterized protein</fullName>
    </submittedName>
</protein>